<protein>
    <recommendedName>
        <fullName evidence="5">MYND-type domain-containing protein</fullName>
    </recommendedName>
</protein>
<dbReference type="Pfam" id="PF01753">
    <property type="entry name" value="zf-MYND"/>
    <property type="match status" value="1"/>
</dbReference>
<dbReference type="EMBL" id="MU005960">
    <property type="protein sequence ID" value="KAF2863652.1"/>
    <property type="molecule type" value="Genomic_DNA"/>
</dbReference>
<evidence type="ECO:0000313" key="7">
    <source>
        <dbReference type="Proteomes" id="UP000799421"/>
    </source>
</evidence>
<proteinExistence type="predicted"/>
<dbReference type="AlphaFoldDB" id="A0A6A7C8T5"/>
<dbReference type="SUPFAM" id="SSF144232">
    <property type="entry name" value="HIT/MYND zinc finger-like"/>
    <property type="match status" value="1"/>
</dbReference>
<keyword evidence="3" id="KW-0862">Zinc</keyword>
<dbReference type="PROSITE" id="PS50865">
    <property type="entry name" value="ZF_MYND_2"/>
    <property type="match status" value="1"/>
</dbReference>
<keyword evidence="7" id="KW-1185">Reference proteome</keyword>
<dbReference type="OrthoDB" id="432970at2759"/>
<sequence length="279" mass="31957">MPLTTKLGDVNHADPFALEEELVKRFNALPRGKNYRTGEPNNWNFSVRYAPGCIYCRMVQLMHPQCHWSYQSGIVRTTHLPLCKKIQARVAVILLLKAVVDPIDSVQSPKAPPMEKEAPWMWASGDIMVIREMEKHLRRLGVAKELCTIHQITKSHQRKMDNDWMTLVMVASKHPISPMLLKYCGLNRNYKCCYCGVIDEQGMTIKVCSRCCMGYYCSQECQVAHWPEHRKFCHDGGSFLQCGIYAMNYSQQTLVGKNLVQRLNLNIPTGRISRHSGGR</sequence>
<evidence type="ECO:0000256" key="1">
    <source>
        <dbReference type="ARBA" id="ARBA00022723"/>
    </source>
</evidence>
<feature type="domain" description="MYND-type" evidence="5">
    <location>
        <begin position="192"/>
        <end position="233"/>
    </location>
</feature>
<evidence type="ECO:0000313" key="6">
    <source>
        <dbReference type="EMBL" id="KAF2863652.1"/>
    </source>
</evidence>
<evidence type="ECO:0000256" key="4">
    <source>
        <dbReference type="PROSITE-ProRule" id="PRU00134"/>
    </source>
</evidence>
<dbReference type="Gene3D" id="6.10.140.2220">
    <property type="match status" value="1"/>
</dbReference>
<organism evidence="6 7">
    <name type="scientific">Piedraia hortae CBS 480.64</name>
    <dbReference type="NCBI Taxonomy" id="1314780"/>
    <lineage>
        <taxon>Eukaryota</taxon>
        <taxon>Fungi</taxon>
        <taxon>Dikarya</taxon>
        <taxon>Ascomycota</taxon>
        <taxon>Pezizomycotina</taxon>
        <taxon>Dothideomycetes</taxon>
        <taxon>Dothideomycetidae</taxon>
        <taxon>Capnodiales</taxon>
        <taxon>Piedraiaceae</taxon>
        <taxon>Piedraia</taxon>
    </lineage>
</organism>
<dbReference type="Proteomes" id="UP000799421">
    <property type="component" value="Unassembled WGS sequence"/>
</dbReference>
<dbReference type="PROSITE" id="PS01360">
    <property type="entry name" value="ZF_MYND_1"/>
    <property type="match status" value="1"/>
</dbReference>
<keyword evidence="2 4" id="KW-0863">Zinc-finger</keyword>
<dbReference type="InterPro" id="IPR002893">
    <property type="entry name" value="Znf_MYND"/>
</dbReference>
<gene>
    <name evidence="6" type="ORF">K470DRAFT_106161</name>
</gene>
<accession>A0A6A7C8T5</accession>
<evidence type="ECO:0000259" key="5">
    <source>
        <dbReference type="PROSITE" id="PS50865"/>
    </source>
</evidence>
<dbReference type="GO" id="GO:0008270">
    <property type="term" value="F:zinc ion binding"/>
    <property type="evidence" value="ECO:0007669"/>
    <property type="project" value="UniProtKB-KW"/>
</dbReference>
<evidence type="ECO:0000256" key="3">
    <source>
        <dbReference type="ARBA" id="ARBA00022833"/>
    </source>
</evidence>
<reference evidence="6" key="1">
    <citation type="journal article" date="2020" name="Stud. Mycol.">
        <title>101 Dothideomycetes genomes: a test case for predicting lifestyles and emergence of pathogens.</title>
        <authorList>
            <person name="Haridas S."/>
            <person name="Albert R."/>
            <person name="Binder M."/>
            <person name="Bloem J."/>
            <person name="Labutti K."/>
            <person name="Salamov A."/>
            <person name="Andreopoulos B."/>
            <person name="Baker S."/>
            <person name="Barry K."/>
            <person name="Bills G."/>
            <person name="Bluhm B."/>
            <person name="Cannon C."/>
            <person name="Castanera R."/>
            <person name="Culley D."/>
            <person name="Daum C."/>
            <person name="Ezra D."/>
            <person name="Gonzalez J."/>
            <person name="Henrissat B."/>
            <person name="Kuo A."/>
            <person name="Liang C."/>
            <person name="Lipzen A."/>
            <person name="Lutzoni F."/>
            <person name="Magnuson J."/>
            <person name="Mondo S."/>
            <person name="Nolan M."/>
            <person name="Ohm R."/>
            <person name="Pangilinan J."/>
            <person name="Park H.-J."/>
            <person name="Ramirez L."/>
            <person name="Alfaro M."/>
            <person name="Sun H."/>
            <person name="Tritt A."/>
            <person name="Yoshinaga Y."/>
            <person name="Zwiers L.-H."/>
            <person name="Turgeon B."/>
            <person name="Goodwin S."/>
            <person name="Spatafora J."/>
            <person name="Crous P."/>
            <person name="Grigoriev I."/>
        </authorList>
    </citation>
    <scope>NUCLEOTIDE SEQUENCE</scope>
    <source>
        <strain evidence="6">CBS 480.64</strain>
    </source>
</reference>
<name>A0A6A7C8T5_9PEZI</name>
<keyword evidence="1" id="KW-0479">Metal-binding</keyword>
<evidence type="ECO:0000256" key="2">
    <source>
        <dbReference type="ARBA" id="ARBA00022771"/>
    </source>
</evidence>